<dbReference type="RefSeq" id="YP_008059375.1">
    <property type="nucleotide sequence ID" value="NC_021328.1"/>
</dbReference>
<protein>
    <submittedName>
        <fullName evidence="2">Uncharacterized protein</fullName>
    </submittedName>
</protein>
<gene>
    <name evidence="2" type="primary">200</name>
    <name evidence="2" type="ORF">HGTV1_200</name>
</gene>
<evidence type="ECO:0000256" key="1">
    <source>
        <dbReference type="SAM" id="Coils"/>
    </source>
</evidence>
<keyword evidence="1" id="KW-0175">Coiled coil</keyword>
<proteinExistence type="predicted"/>
<reference evidence="2 3" key="1">
    <citation type="submission" date="2012-12" db="EMBL/GenBank/DDBJ databases">
        <authorList>
            <person name="Sencilo A."/>
            <person name="Jacobs-Sera D."/>
            <person name="Russell D.A."/>
            <person name="Ko C."/>
            <person name="Atanasova N."/>
            <person name="Osterlund E."/>
            <person name="Oksanen H.M."/>
            <person name="Bamford D.H."/>
            <person name="Hatfull G.F."/>
            <person name="Roine E."/>
            <person name="Hendrix R.W."/>
        </authorList>
    </citation>
    <scope>NUCLEOTIDE SEQUENCE [LARGE SCALE GENOMIC DNA]</scope>
</reference>
<dbReference type="KEGG" id="vg:16194152"/>
<feature type="coiled-coil region" evidence="1">
    <location>
        <begin position="42"/>
        <end position="69"/>
    </location>
</feature>
<sequence length="76" mass="9060">MSKYICSQCTGRSGEEHTFHLSQTPKACPYNGCPERYIKSIETYLREQLEDAEWEAERWEDKYYELKEKQDGDTDN</sequence>
<name>R4TLD7_9CAUD</name>
<dbReference type="EMBL" id="KC292026">
    <property type="protein sequence ID" value="AGM11497.1"/>
    <property type="molecule type" value="Genomic_DNA"/>
</dbReference>
<evidence type="ECO:0000313" key="3">
    <source>
        <dbReference type="Proteomes" id="UP000202786"/>
    </source>
</evidence>
<accession>R4TLD7</accession>
<keyword evidence="3" id="KW-1185">Reference proteome</keyword>
<dbReference type="Proteomes" id="UP000202786">
    <property type="component" value="Segment"/>
</dbReference>
<evidence type="ECO:0000313" key="2">
    <source>
        <dbReference type="EMBL" id="AGM11497.1"/>
    </source>
</evidence>
<dbReference type="GeneID" id="16194152"/>
<organism evidence="2 3">
    <name type="scientific">Halogranum tailed virus 1</name>
    <dbReference type="NCBI Taxonomy" id="1273749"/>
    <lineage>
        <taxon>Viruses</taxon>
        <taxon>Duplodnaviria</taxon>
        <taxon>Heunggongvirae</taxon>
        <taxon>Uroviricota</taxon>
        <taxon>Caudoviricetes</taxon>
        <taxon>Thumleimavirales</taxon>
        <taxon>Halomagnusviridae</taxon>
        <taxon>Hagravirus</taxon>
        <taxon>Hagravirus capitaneum</taxon>
        <taxon>Hagravirus HGTV1</taxon>
    </lineage>
</organism>